<sequence length="103" mass="11932">MDDEQPWLSWYWQGFFIIEIAEGVDFGPVVFDQAVEEAQRGVKIHAQTLLQIKDLLESIVERSTKGIKRELVSAQSLLKKDIYTIIQSKPGTERPQPRKLYLE</sequence>
<evidence type="ECO:0000313" key="1">
    <source>
        <dbReference type="EMBL" id="KAI4307726.1"/>
    </source>
</evidence>
<dbReference type="EMBL" id="CM039437">
    <property type="protein sequence ID" value="KAI4307726.1"/>
    <property type="molecule type" value="Genomic_DNA"/>
</dbReference>
<proteinExistence type="predicted"/>
<organism evidence="1 2">
    <name type="scientific">Bauhinia variegata</name>
    <name type="common">Purple orchid tree</name>
    <name type="synonym">Phanera variegata</name>
    <dbReference type="NCBI Taxonomy" id="167791"/>
    <lineage>
        <taxon>Eukaryota</taxon>
        <taxon>Viridiplantae</taxon>
        <taxon>Streptophyta</taxon>
        <taxon>Embryophyta</taxon>
        <taxon>Tracheophyta</taxon>
        <taxon>Spermatophyta</taxon>
        <taxon>Magnoliopsida</taxon>
        <taxon>eudicotyledons</taxon>
        <taxon>Gunneridae</taxon>
        <taxon>Pentapetalae</taxon>
        <taxon>rosids</taxon>
        <taxon>fabids</taxon>
        <taxon>Fabales</taxon>
        <taxon>Fabaceae</taxon>
        <taxon>Cercidoideae</taxon>
        <taxon>Cercideae</taxon>
        <taxon>Bauhiniinae</taxon>
        <taxon>Bauhinia</taxon>
    </lineage>
</organism>
<comment type="caution">
    <text evidence="1">The sequence shown here is derived from an EMBL/GenBank/DDBJ whole genome shotgun (WGS) entry which is preliminary data.</text>
</comment>
<dbReference type="Proteomes" id="UP000828941">
    <property type="component" value="Chromosome 12"/>
</dbReference>
<evidence type="ECO:0000313" key="2">
    <source>
        <dbReference type="Proteomes" id="UP000828941"/>
    </source>
</evidence>
<reference evidence="1 2" key="1">
    <citation type="journal article" date="2022" name="DNA Res.">
        <title>Chromosomal-level genome assembly of the orchid tree Bauhinia variegata (Leguminosae; Cercidoideae) supports the allotetraploid origin hypothesis of Bauhinia.</title>
        <authorList>
            <person name="Zhong Y."/>
            <person name="Chen Y."/>
            <person name="Zheng D."/>
            <person name="Pang J."/>
            <person name="Liu Y."/>
            <person name="Luo S."/>
            <person name="Meng S."/>
            <person name="Qian L."/>
            <person name="Wei D."/>
            <person name="Dai S."/>
            <person name="Zhou R."/>
        </authorList>
    </citation>
    <scope>NUCLEOTIDE SEQUENCE [LARGE SCALE GENOMIC DNA]</scope>
    <source>
        <strain evidence="1">BV-YZ2020</strain>
    </source>
</reference>
<gene>
    <name evidence="1" type="ORF">L6164_030882</name>
</gene>
<keyword evidence="2" id="KW-1185">Reference proteome</keyword>
<name>A0ACB9LE33_BAUVA</name>
<protein>
    <submittedName>
        <fullName evidence="1">Uncharacterized protein</fullName>
    </submittedName>
</protein>
<accession>A0ACB9LE33</accession>